<comment type="similarity">
    <text evidence="2">Belongs to the amino acid-polyamine-organocation (APC) superfamily. Amino acid transporter (AAT) (TC 2.A.3.1) family.</text>
</comment>
<comment type="caution">
    <text evidence="10">The sequence shown here is derived from an EMBL/GenBank/DDBJ whole genome shotgun (WGS) entry which is preliminary data.</text>
</comment>
<evidence type="ECO:0000256" key="3">
    <source>
        <dbReference type="ARBA" id="ARBA00022448"/>
    </source>
</evidence>
<keyword evidence="5" id="KW-0029">Amino-acid transport</keyword>
<evidence type="ECO:0000313" key="11">
    <source>
        <dbReference type="Proteomes" id="UP000254869"/>
    </source>
</evidence>
<dbReference type="Proteomes" id="UP000254869">
    <property type="component" value="Unassembled WGS sequence"/>
</dbReference>
<evidence type="ECO:0000256" key="1">
    <source>
        <dbReference type="ARBA" id="ARBA00004141"/>
    </source>
</evidence>
<accession>A0A370I7P6</accession>
<dbReference type="GO" id="GO:0055085">
    <property type="term" value="P:transmembrane transport"/>
    <property type="evidence" value="ECO:0007669"/>
    <property type="project" value="InterPro"/>
</dbReference>
<gene>
    <name evidence="10" type="ORF">DFR76_105484</name>
</gene>
<dbReference type="PIRSF" id="PIRSF006060">
    <property type="entry name" value="AA_transporter"/>
    <property type="match status" value="1"/>
</dbReference>
<feature type="transmembrane region" description="Helical" evidence="8">
    <location>
        <begin position="360"/>
        <end position="383"/>
    </location>
</feature>
<feature type="transmembrane region" description="Helical" evidence="8">
    <location>
        <begin position="21"/>
        <end position="43"/>
    </location>
</feature>
<dbReference type="PANTHER" id="PTHR43495:SF5">
    <property type="entry name" value="GAMMA-AMINOBUTYRIC ACID PERMEASE"/>
    <property type="match status" value="1"/>
</dbReference>
<protein>
    <submittedName>
        <fullName evidence="10">Gamma-aminobutyrate:proton symporter (AAT family)</fullName>
    </submittedName>
</protein>
<feature type="transmembrane region" description="Helical" evidence="8">
    <location>
        <begin position="431"/>
        <end position="449"/>
    </location>
</feature>
<dbReference type="AlphaFoldDB" id="A0A370I7P6"/>
<evidence type="ECO:0000259" key="9">
    <source>
        <dbReference type="Pfam" id="PF00324"/>
    </source>
</evidence>
<keyword evidence="4 8" id="KW-0812">Transmembrane</keyword>
<dbReference type="InterPro" id="IPR004840">
    <property type="entry name" value="Amino_acid_permease_CS"/>
</dbReference>
<evidence type="ECO:0000256" key="2">
    <source>
        <dbReference type="ARBA" id="ARBA00008583"/>
    </source>
</evidence>
<dbReference type="FunFam" id="1.20.1740.10:FF:000001">
    <property type="entry name" value="Amino acid permease"/>
    <property type="match status" value="1"/>
</dbReference>
<evidence type="ECO:0000256" key="7">
    <source>
        <dbReference type="ARBA" id="ARBA00023136"/>
    </source>
</evidence>
<feature type="transmembrane region" description="Helical" evidence="8">
    <location>
        <begin position="242"/>
        <end position="264"/>
    </location>
</feature>
<reference evidence="10 11" key="1">
    <citation type="submission" date="2018-07" db="EMBL/GenBank/DDBJ databases">
        <title>Genomic Encyclopedia of Type Strains, Phase IV (KMG-IV): sequencing the most valuable type-strain genomes for metagenomic binning, comparative biology and taxonomic classification.</title>
        <authorList>
            <person name="Goeker M."/>
        </authorList>
    </citation>
    <scope>NUCLEOTIDE SEQUENCE [LARGE SCALE GENOMIC DNA]</scope>
    <source>
        <strain evidence="10 11">DSM 44290</strain>
    </source>
</reference>
<proteinExistence type="inferred from homology"/>
<feature type="transmembrane region" description="Helical" evidence="8">
    <location>
        <begin position="284"/>
        <end position="307"/>
    </location>
</feature>
<feature type="transmembrane region" description="Helical" evidence="8">
    <location>
        <begin position="128"/>
        <end position="146"/>
    </location>
</feature>
<feature type="transmembrane region" description="Helical" evidence="8">
    <location>
        <begin position="158"/>
        <end position="180"/>
    </location>
</feature>
<feature type="domain" description="Amino acid permease/ SLC12A" evidence="9">
    <location>
        <begin position="21"/>
        <end position="446"/>
    </location>
</feature>
<keyword evidence="7 8" id="KW-0472">Membrane</keyword>
<evidence type="ECO:0000313" key="10">
    <source>
        <dbReference type="EMBL" id="RDI66161.1"/>
    </source>
</evidence>
<feature type="transmembrane region" description="Helical" evidence="8">
    <location>
        <begin position="200"/>
        <end position="221"/>
    </location>
</feature>
<dbReference type="Gene3D" id="1.20.1740.10">
    <property type="entry name" value="Amino acid/polyamine transporter I"/>
    <property type="match status" value="1"/>
</dbReference>
<organism evidence="10 11">
    <name type="scientific">Nocardia pseudobrasiliensis</name>
    <dbReference type="NCBI Taxonomy" id="45979"/>
    <lineage>
        <taxon>Bacteria</taxon>
        <taxon>Bacillati</taxon>
        <taxon>Actinomycetota</taxon>
        <taxon>Actinomycetes</taxon>
        <taxon>Mycobacteriales</taxon>
        <taxon>Nocardiaceae</taxon>
        <taxon>Nocardia</taxon>
    </lineage>
</organism>
<dbReference type="PANTHER" id="PTHR43495">
    <property type="entry name" value="GABA PERMEASE"/>
    <property type="match status" value="1"/>
</dbReference>
<keyword evidence="3" id="KW-0813">Transport</keyword>
<evidence type="ECO:0000256" key="6">
    <source>
        <dbReference type="ARBA" id="ARBA00022989"/>
    </source>
</evidence>
<dbReference type="InterPro" id="IPR004841">
    <property type="entry name" value="AA-permease/SLC12A_dom"/>
</dbReference>
<feature type="transmembrane region" description="Helical" evidence="8">
    <location>
        <begin position="89"/>
        <end position="108"/>
    </location>
</feature>
<dbReference type="PROSITE" id="PS00218">
    <property type="entry name" value="AMINO_ACID_PERMEASE_1"/>
    <property type="match status" value="1"/>
</dbReference>
<feature type="transmembrane region" description="Helical" evidence="8">
    <location>
        <begin position="404"/>
        <end position="425"/>
    </location>
</feature>
<feature type="transmembrane region" description="Helical" evidence="8">
    <location>
        <begin position="49"/>
        <end position="68"/>
    </location>
</feature>
<dbReference type="RefSeq" id="WP_068008908.1">
    <property type="nucleotide sequence ID" value="NZ_QQBC01000005.1"/>
</dbReference>
<keyword evidence="6 8" id="KW-1133">Transmembrane helix</keyword>
<evidence type="ECO:0000256" key="8">
    <source>
        <dbReference type="SAM" id="Phobius"/>
    </source>
</evidence>
<feature type="transmembrane region" description="Helical" evidence="8">
    <location>
        <begin position="337"/>
        <end position="354"/>
    </location>
</feature>
<dbReference type="EMBL" id="QQBC01000005">
    <property type="protein sequence ID" value="RDI66161.1"/>
    <property type="molecule type" value="Genomic_DNA"/>
</dbReference>
<evidence type="ECO:0000256" key="4">
    <source>
        <dbReference type="ARBA" id="ARBA00022692"/>
    </source>
</evidence>
<comment type="subcellular location">
    <subcellularLocation>
        <location evidence="1">Membrane</location>
        <topology evidence="1">Multi-pass membrane protein</topology>
    </subcellularLocation>
</comment>
<sequence>MTKTSGAERAGGLRTGLRRRHMTMLAIGGAVGAGLFVGSGSVIKTAGPAAILSYAAAGALVLLVLRALGEMVVSRPVAGSLAGYARLSLGPFAGFVVGWLYWYMYVVLVGAEATAGAAILGQWIELPAWMLSAALLIVMTAVNLISVRSFGEFEFWFASIKVAAIVVFLVLGVLYVLGLWPNGHAGLDNLTAHGGFLPNGVTGLLSAIVVVIFAFGGTEIVTLAAAESAEPGKAVARATSNVLWRVGLFYVASIFLVVAILPWNDAKVLTSPFVSALDKMGVPAAGAIMQVVILTAVLSVLNSAIYVTSRMLYVLTRDGDAPAALVKVNRRGVPARAVLLGTVAAWCAVIASYVSPDRVFTFLVNSIGVLLAFMYLAIMLSQLRLRARLRREDPAALTFRMWGYPYLSWLVIAALIVVLISAAVMSSLRPQLIASTVSLLVVAAVYPLRVKFGRKPPVREVEIIRP</sequence>
<dbReference type="GO" id="GO:0006865">
    <property type="term" value="P:amino acid transport"/>
    <property type="evidence" value="ECO:0007669"/>
    <property type="project" value="UniProtKB-KW"/>
</dbReference>
<dbReference type="GO" id="GO:0016020">
    <property type="term" value="C:membrane"/>
    <property type="evidence" value="ECO:0007669"/>
    <property type="project" value="UniProtKB-SubCell"/>
</dbReference>
<keyword evidence="11" id="KW-1185">Reference proteome</keyword>
<name>A0A370I7P6_9NOCA</name>
<dbReference type="Pfam" id="PF00324">
    <property type="entry name" value="AA_permease"/>
    <property type="match status" value="1"/>
</dbReference>
<evidence type="ECO:0000256" key="5">
    <source>
        <dbReference type="ARBA" id="ARBA00022970"/>
    </source>
</evidence>